<dbReference type="Proteomes" id="UP000242877">
    <property type="component" value="Unassembled WGS sequence"/>
</dbReference>
<gene>
    <name evidence="2" type="ORF">AAP_00411</name>
</gene>
<name>A0A166PP20_9EURO</name>
<keyword evidence="3" id="KW-1185">Reference proteome</keyword>
<proteinExistence type="predicted"/>
<sequence length="185" mass="21189">MDKLEKHCNLPPHMLSHNTKKLTPELCRIDVVAVDDIARLWKVFSTTQSAMNSGTCRRLENLFWRIWGSHRPILSRNECHNAVSKLHGRSLRVQGQTLAELFWRIDASRLDEQLVVKKIKKTTTAPVVSRSVESAIILDDEEKSAISQNTGIDLPAQILHHAVCLPKRKKRVSFQDRCDTVYIQD</sequence>
<feature type="domain" description="Nitrogen regulatory protein areA GATA-like" evidence="1">
    <location>
        <begin position="40"/>
        <end position="68"/>
    </location>
</feature>
<reference evidence="2 3" key="1">
    <citation type="journal article" date="2016" name="Genome Biol. Evol.">
        <title>Divergent and convergent evolution of fungal pathogenicity.</title>
        <authorList>
            <person name="Shang Y."/>
            <person name="Xiao G."/>
            <person name="Zheng P."/>
            <person name="Cen K."/>
            <person name="Zhan S."/>
            <person name="Wang C."/>
        </authorList>
    </citation>
    <scope>NUCLEOTIDE SEQUENCE [LARGE SCALE GENOMIC DNA]</scope>
    <source>
        <strain evidence="2 3">ARSEF 7405</strain>
    </source>
</reference>
<dbReference type="Pfam" id="PF08550">
    <property type="entry name" value="GATA_AreA"/>
    <property type="match status" value="1"/>
</dbReference>
<dbReference type="AlphaFoldDB" id="A0A166PP20"/>
<protein>
    <recommendedName>
        <fullName evidence="1">Nitrogen regulatory protein areA GATA-like domain-containing protein</fullName>
    </recommendedName>
</protein>
<dbReference type="InterPro" id="IPR013860">
    <property type="entry name" value="AreA_GATA"/>
</dbReference>
<organism evidence="2 3">
    <name type="scientific">Ascosphaera apis ARSEF 7405</name>
    <dbReference type="NCBI Taxonomy" id="392613"/>
    <lineage>
        <taxon>Eukaryota</taxon>
        <taxon>Fungi</taxon>
        <taxon>Dikarya</taxon>
        <taxon>Ascomycota</taxon>
        <taxon>Pezizomycotina</taxon>
        <taxon>Eurotiomycetes</taxon>
        <taxon>Eurotiomycetidae</taxon>
        <taxon>Onygenales</taxon>
        <taxon>Ascosphaeraceae</taxon>
        <taxon>Ascosphaera</taxon>
    </lineage>
</organism>
<evidence type="ECO:0000259" key="1">
    <source>
        <dbReference type="Pfam" id="PF08550"/>
    </source>
</evidence>
<accession>A0A166PP20</accession>
<dbReference type="OrthoDB" id="5424234at2759"/>
<evidence type="ECO:0000313" key="3">
    <source>
        <dbReference type="Proteomes" id="UP000242877"/>
    </source>
</evidence>
<comment type="caution">
    <text evidence="2">The sequence shown here is derived from an EMBL/GenBank/DDBJ whole genome shotgun (WGS) entry which is preliminary data.</text>
</comment>
<dbReference type="VEuPathDB" id="FungiDB:AAP_00411"/>
<evidence type="ECO:0000313" key="2">
    <source>
        <dbReference type="EMBL" id="KZZ98150.1"/>
    </source>
</evidence>
<dbReference type="EMBL" id="AZGZ01000001">
    <property type="protein sequence ID" value="KZZ98150.1"/>
    <property type="molecule type" value="Genomic_DNA"/>
</dbReference>